<evidence type="ECO:0008006" key="3">
    <source>
        <dbReference type="Google" id="ProtNLM"/>
    </source>
</evidence>
<proteinExistence type="predicted"/>
<dbReference type="Proteomes" id="UP001430377">
    <property type="component" value="Unassembled WGS sequence"/>
</dbReference>
<dbReference type="EMBL" id="RKLR01000004">
    <property type="protein sequence ID" value="MBX0323778.1"/>
    <property type="molecule type" value="Genomic_DNA"/>
</dbReference>
<accession>A0AAW4PS11</accession>
<dbReference type="InterPro" id="IPR055998">
    <property type="entry name" value="DUF7576"/>
</dbReference>
<organism evidence="1 2">
    <name type="scientific">Haloarcula rubra</name>
    <dbReference type="NCBI Taxonomy" id="2487747"/>
    <lineage>
        <taxon>Archaea</taxon>
        <taxon>Methanobacteriati</taxon>
        <taxon>Methanobacteriota</taxon>
        <taxon>Stenosarchaea group</taxon>
        <taxon>Halobacteria</taxon>
        <taxon>Halobacteriales</taxon>
        <taxon>Haloarculaceae</taxon>
        <taxon>Haloarcula</taxon>
    </lineage>
</organism>
<sequence length="62" mass="7134">MDEKCLDGPLRATDRGRTCANCGEVIDTTEWYPVVSVPGEGYRIYAFCDEGCRDQWRQQTDR</sequence>
<evidence type="ECO:0000313" key="2">
    <source>
        <dbReference type="Proteomes" id="UP001430377"/>
    </source>
</evidence>
<comment type="caution">
    <text evidence="1">The sequence shown here is derived from an EMBL/GenBank/DDBJ whole genome shotgun (WGS) entry which is preliminary data.</text>
</comment>
<gene>
    <name evidence="1" type="ORF">EGH21_12135</name>
</gene>
<dbReference type="Pfam" id="PF24461">
    <property type="entry name" value="DUF7576"/>
    <property type="match status" value="1"/>
</dbReference>
<dbReference type="RefSeq" id="WP_220618744.1">
    <property type="nucleotide sequence ID" value="NZ_RKLR01000004.1"/>
</dbReference>
<reference evidence="1 2" key="1">
    <citation type="submission" date="2021-06" db="EMBL/GenBank/DDBJ databases">
        <title>Halomicroarcula sp. a new haloarchaeum isolated from saline soil.</title>
        <authorList>
            <person name="Duran-Viseras A."/>
            <person name="Sanchez-Porro C."/>
            <person name="Ventosa A."/>
        </authorList>
    </citation>
    <scope>NUCLEOTIDE SEQUENCE [LARGE SCALE GENOMIC DNA]</scope>
    <source>
        <strain evidence="1 2">F13</strain>
    </source>
</reference>
<evidence type="ECO:0000313" key="1">
    <source>
        <dbReference type="EMBL" id="MBX0323778.1"/>
    </source>
</evidence>
<keyword evidence="2" id="KW-1185">Reference proteome</keyword>
<dbReference type="AlphaFoldDB" id="A0AAW4PS11"/>
<protein>
    <recommendedName>
        <fullName evidence="3">MYM-type domain-containing protein</fullName>
    </recommendedName>
</protein>
<name>A0AAW4PS11_9EURY</name>